<name>A0A1J1GU76_PLAGA</name>
<evidence type="ECO:0000256" key="1">
    <source>
        <dbReference type="SAM" id="Phobius"/>
    </source>
</evidence>
<keyword evidence="1" id="KW-1133">Transmembrane helix</keyword>
<reference evidence="2" key="1">
    <citation type="submission" date="2015-04" db="EMBL/GenBank/DDBJ databases">
        <authorList>
            <consortium name="Pathogen Informatics"/>
        </authorList>
    </citation>
    <scope>NUCLEOTIDE SEQUENCE [LARGE SCALE GENOMIC DNA]</scope>
    <source>
        <strain evidence="2">8A</strain>
    </source>
</reference>
<comment type="caution">
    <text evidence="2">The sequence shown here is derived from an EMBL/GenBank/DDBJ whole genome shotgun (WGS) entry which is preliminary data.</text>
</comment>
<evidence type="ECO:0000313" key="2">
    <source>
        <dbReference type="EMBL" id="CRG95795.1"/>
    </source>
</evidence>
<dbReference type="GeneID" id="39731540"/>
<dbReference type="VEuPathDB" id="PlasmoDB:PGAL8A_00300700"/>
<sequence length="476" mass="59025">MYCILFNENENYNKSKYSIINYFKNNYKIKRDKIKIKHLIDGLKRIHSNYDKKIIDDIIKKVKKDDTKKERIKYIKITDFFNIFYDEKKKLLELCILQYNEMKNYSIRIEHFKKSFNFYENKRYIYEEKGILKINIKSIELIEKYIPEEIIYYRIMFRVLEKYDDIKFLVSGKKNKKIFFNKKMEFLIKDKIEYMYINISKKNIRKKEKYNIKIKLPLIFLCDQRKHSMKIKVHHLLLSEINATFQYIFSRKKLYDDILKEYECIKNKQIERIINYEKEVLKYQLHFISSDNDITTNLKDPNIYFSYFYFYLKNIFDNKYLCDYNLTIFLYIGILLSALSSFQRPLFIDHINLSISAFYNLKNILFNLKSKKRNIHQNLLLIKKKRKKKKKNYTNIFHSNNFFKNEKQYKHIFILLIISFIYDIIWFNDYFMCITLDFLENIQCICMIFNIFFILWKILYFINLFKYFVEYKILYN</sequence>
<dbReference type="Proteomes" id="UP000220797">
    <property type="component" value="Unassembled WGS sequence"/>
</dbReference>
<keyword evidence="1" id="KW-0472">Membrane</keyword>
<keyword evidence="1" id="KW-0812">Transmembrane</keyword>
<dbReference type="EMBL" id="CVMV01000045">
    <property type="protein sequence ID" value="CRG95795.1"/>
    <property type="molecule type" value="Genomic_DNA"/>
</dbReference>
<organism evidence="2 3">
    <name type="scientific">Plasmodium gallinaceum</name>
    <dbReference type="NCBI Taxonomy" id="5849"/>
    <lineage>
        <taxon>Eukaryota</taxon>
        <taxon>Sar</taxon>
        <taxon>Alveolata</taxon>
        <taxon>Apicomplexa</taxon>
        <taxon>Aconoidasida</taxon>
        <taxon>Haemosporida</taxon>
        <taxon>Plasmodiidae</taxon>
        <taxon>Plasmodium</taxon>
        <taxon>Plasmodium (Haemamoeba)</taxon>
    </lineage>
</organism>
<dbReference type="AlphaFoldDB" id="A0A1J1GU76"/>
<accession>A0A1J1GU76</accession>
<feature type="transmembrane region" description="Helical" evidence="1">
    <location>
        <begin position="409"/>
        <end position="427"/>
    </location>
</feature>
<protein>
    <submittedName>
        <fullName evidence="2">Uncharacterized protein</fullName>
    </submittedName>
</protein>
<gene>
    <name evidence="2" type="ORF">PGAL8A_00300700</name>
</gene>
<feature type="transmembrane region" description="Helical" evidence="1">
    <location>
        <begin position="324"/>
        <end position="342"/>
    </location>
</feature>
<dbReference type="RefSeq" id="XP_028528603.1">
    <property type="nucleotide sequence ID" value="XM_028672007.1"/>
</dbReference>
<proteinExistence type="predicted"/>
<keyword evidence="3" id="KW-1185">Reference proteome</keyword>
<evidence type="ECO:0000313" key="3">
    <source>
        <dbReference type="Proteomes" id="UP000220797"/>
    </source>
</evidence>
<feature type="transmembrane region" description="Helical" evidence="1">
    <location>
        <begin position="447"/>
        <end position="469"/>
    </location>
</feature>